<keyword evidence="1" id="KW-0472">Membrane</keyword>
<keyword evidence="2" id="KW-0966">Cell projection</keyword>
<keyword evidence="1" id="KW-1133">Transmembrane helix</keyword>
<evidence type="ECO:0000313" key="3">
    <source>
        <dbReference type="Proteomes" id="UP000318939"/>
    </source>
</evidence>
<keyword evidence="2" id="KW-0969">Cilium</keyword>
<gene>
    <name evidence="2" type="ORF">PR018_01045</name>
</gene>
<protein>
    <submittedName>
        <fullName evidence="2">Flagellar protein</fullName>
    </submittedName>
</protein>
<feature type="transmembrane region" description="Helical" evidence="1">
    <location>
        <begin position="27"/>
        <end position="47"/>
    </location>
</feature>
<keyword evidence="3" id="KW-1185">Reference proteome</keyword>
<reference evidence="2" key="1">
    <citation type="journal article" date="2019" name="Phytopathology">
        <title>A Novel Group of Rhizobium tumorigenes-Like Agrobacteria Associated with Crown Gall Disease of Rhododendron and Blueberry.</title>
        <authorList>
            <person name="Kuzmanovic N."/>
            <person name="Behrens P."/>
            <person name="Idczak E."/>
            <person name="Wagner S."/>
            <person name="Gotz M."/>
            <person name="Sproer C."/>
            <person name="Bunk B."/>
            <person name="Overmann J."/>
            <person name="Smalla K."/>
        </authorList>
    </citation>
    <scope>NUCLEOTIDE SEQUENCE</scope>
    <source>
        <strain evidence="2">Rho-6.2</strain>
    </source>
</reference>
<accession>A0ABY8IHQ4</accession>
<reference evidence="2" key="2">
    <citation type="journal article" date="2023" name="MicrobiologyOpen">
        <title>Genomics of the tumorigenes clade of the family Rhizobiaceae and description of Rhizobium rhododendri sp. nov.</title>
        <authorList>
            <person name="Kuzmanovic N."/>
            <person name="diCenzo G.C."/>
            <person name="Bunk B."/>
            <person name="Sproeer C."/>
            <person name="Fruehling A."/>
            <person name="Neumann-Schaal M."/>
            <person name="Overmann J."/>
            <person name="Smalla K."/>
        </authorList>
    </citation>
    <scope>NUCLEOTIDE SEQUENCE</scope>
    <source>
        <strain evidence="2">Rho-6.2</strain>
    </source>
</reference>
<name>A0ABY8IHQ4_9HYPH</name>
<keyword evidence="2" id="KW-0282">Flagellum</keyword>
<evidence type="ECO:0000313" key="2">
    <source>
        <dbReference type="EMBL" id="WFS23145.1"/>
    </source>
</evidence>
<dbReference type="EMBL" id="CP117267">
    <property type="protein sequence ID" value="WFS23145.1"/>
    <property type="molecule type" value="Genomic_DNA"/>
</dbReference>
<dbReference type="RefSeq" id="WP_142824004.1">
    <property type="nucleotide sequence ID" value="NZ_CP117267.1"/>
</dbReference>
<dbReference type="Proteomes" id="UP000318939">
    <property type="component" value="Chromosome"/>
</dbReference>
<evidence type="ECO:0000256" key="1">
    <source>
        <dbReference type="SAM" id="Phobius"/>
    </source>
</evidence>
<keyword evidence="1" id="KW-0812">Transmembrane</keyword>
<sequence>MKAIDTDAGAKPLTEQKRKRVLRGDTALKGAGLALAALSAFFPWYVFLNPDKFGMQVAEGERTRALPSSWEQRNVFSVSPMGLANSNETDSKPLVDTDRLTTATTGTAAPADVKGADAENQPFPGVSDFRLLHVSNGRALIQDAAGMYVVRIGSVLPDNSRLSRLEQRKGKWVMITSTGAVYDAN</sequence>
<proteinExistence type="predicted"/>
<organism evidence="2 3">
    <name type="scientific">Rhizobium rhododendri</name>
    <dbReference type="NCBI Taxonomy" id="2506430"/>
    <lineage>
        <taxon>Bacteria</taxon>
        <taxon>Pseudomonadati</taxon>
        <taxon>Pseudomonadota</taxon>
        <taxon>Alphaproteobacteria</taxon>
        <taxon>Hyphomicrobiales</taxon>
        <taxon>Rhizobiaceae</taxon>
        <taxon>Rhizobium/Agrobacterium group</taxon>
        <taxon>Rhizobium</taxon>
    </lineage>
</organism>